<dbReference type="Proteomes" id="UP000198615">
    <property type="component" value="Unassembled WGS sequence"/>
</dbReference>
<dbReference type="InterPro" id="IPR044878">
    <property type="entry name" value="UbiA_sf"/>
</dbReference>
<evidence type="ECO:0000256" key="3">
    <source>
        <dbReference type="ARBA" id="ARBA00022692"/>
    </source>
</evidence>
<keyword evidence="2" id="KW-1003">Cell membrane</keyword>
<feature type="transmembrane region" description="Helical" evidence="6">
    <location>
        <begin position="314"/>
        <end position="335"/>
    </location>
</feature>
<evidence type="ECO:0000256" key="4">
    <source>
        <dbReference type="ARBA" id="ARBA00022989"/>
    </source>
</evidence>
<dbReference type="InterPro" id="IPR036412">
    <property type="entry name" value="HAD-like_sf"/>
</dbReference>
<dbReference type="GO" id="GO:0016765">
    <property type="term" value="F:transferase activity, transferring alkyl or aryl (other than methyl) groups"/>
    <property type="evidence" value="ECO:0007669"/>
    <property type="project" value="InterPro"/>
</dbReference>
<comment type="caution">
    <text evidence="7">The sequence shown here is derived from an EMBL/GenBank/DDBJ whole genome shotgun (WGS) entry which is preliminary data.</text>
</comment>
<evidence type="ECO:0000313" key="7">
    <source>
        <dbReference type="EMBL" id="SDF64316.1"/>
    </source>
</evidence>
<dbReference type="InterPro" id="IPR000537">
    <property type="entry name" value="UbiA_prenyltransferase"/>
</dbReference>
<reference evidence="7 8" key="1">
    <citation type="submission" date="2016-10" db="EMBL/GenBank/DDBJ databases">
        <authorList>
            <person name="Varghese N."/>
            <person name="Submissions S."/>
        </authorList>
    </citation>
    <scope>NUCLEOTIDE SEQUENCE [LARGE SCALE GENOMIC DNA]</scope>
    <source>
        <strain evidence="7 8">DSM 18839</strain>
    </source>
</reference>
<dbReference type="RefSeq" id="WP_093149851.1">
    <property type="nucleotide sequence ID" value="NZ_FNBW01000005.1"/>
</dbReference>
<dbReference type="Gene3D" id="1.10.357.140">
    <property type="entry name" value="UbiA prenyltransferase"/>
    <property type="match status" value="1"/>
</dbReference>
<feature type="transmembrane region" description="Helical" evidence="6">
    <location>
        <begin position="289"/>
        <end position="307"/>
    </location>
</feature>
<keyword evidence="5 6" id="KW-0472">Membrane</keyword>
<evidence type="ECO:0000256" key="5">
    <source>
        <dbReference type="ARBA" id="ARBA00023136"/>
    </source>
</evidence>
<feature type="transmembrane region" description="Helical" evidence="6">
    <location>
        <begin position="341"/>
        <end position="361"/>
    </location>
</feature>
<keyword evidence="7" id="KW-0808">Transferase</keyword>
<feature type="transmembrane region" description="Helical" evidence="6">
    <location>
        <begin position="264"/>
        <end position="283"/>
    </location>
</feature>
<keyword evidence="8" id="KW-1185">Reference proteome</keyword>
<evidence type="ECO:0000256" key="6">
    <source>
        <dbReference type="SAM" id="Phobius"/>
    </source>
</evidence>
<dbReference type="Pfam" id="PF12710">
    <property type="entry name" value="HAD"/>
    <property type="match status" value="1"/>
</dbReference>
<dbReference type="AlphaFoldDB" id="A0A8G2EYH2"/>
<dbReference type="GO" id="GO:0016020">
    <property type="term" value="C:membrane"/>
    <property type="evidence" value="ECO:0007669"/>
    <property type="project" value="UniProtKB-SubCell"/>
</dbReference>
<feature type="transmembrane region" description="Helical" evidence="6">
    <location>
        <begin position="452"/>
        <end position="473"/>
    </location>
</feature>
<dbReference type="EMBL" id="FNBW01000005">
    <property type="protein sequence ID" value="SDF64316.1"/>
    <property type="molecule type" value="Genomic_DNA"/>
</dbReference>
<evidence type="ECO:0000256" key="2">
    <source>
        <dbReference type="ARBA" id="ARBA00022475"/>
    </source>
</evidence>
<dbReference type="CDD" id="cd13963">
    <property type="entry name" value="PT_UbiA_2"/>
    <property type="match status" value="1"/>
</dbReference>
<gene>
    <name evidence="7" type="ORF">SAMN05660686_01893</name>
</gene>
<comment type="subcellular location">
    <subcellularLocation>
        <location evidence="1">Membrane</location>
        <topology evidence="1">Multi-pass membrane protein</topology>
    </subcellularLocation>
</comment>
<proteinExistence type="predicted"/>
<protein>
    <submittedName>
        <fullName evidence="7">4-hydroxybenzoate polyprenyltransferase</fullName>
    </submittedName>
</protein>
<feature type="transmembrane region" description="Helical" evidence="6">
    <location>
        <begin position="220"/>
        <end position="243"/>
    </location>
</feature>
<keyword evidence="3 6" id="KW-0812">Transmembrane</keyword>
<dbReference type="NCBIfam" id="NF006088">
    <property type="entry name" value="PRK08238.1"/>
    <property type="match status" value="1"/>
</dbReference>
<keyword evidence="4 6" id="KW-1133">Transmembrane helix</keyword>
<dbReference type="Gene3D" id="3.40.50.1000">
    <property type="entry name" value="HAD superfamily/HAD-like"/>
    <property type="match status" value="1"/>
</dbReference>
<name>A0A8G2EYH2_9PROT</name>
<evidence type="ECO:0000313" key="8">
    <source>
        <dbReference type="Proteomes" id="UP000198615"/>
    </source>
</evidence>
<dbReference type="SUPFAM" id="SSF56784">
    <property type="entry name" value="HAD-like"/>
    <property type="match status" value="1"/>
</dbReference>
<dbReference type="InterPro" id="IPR023214">
    <property type="entry name" value="HAD_sf"/>
</dbReference>
<organism evidence="7 8">
    <name type="scientific">Thalassobaculum litoreum DSM 18839</name>
    <dbReference type="NCBI Taxonomy" id="1123362"/>
    <lineage>
        <taxon>Bacteria</taxon>
        <taxon>Pseudomonadati</taxon>
        <taxon>Pseudomonadota</taxon>
        <taxon>Alphaproteobacteria</taxon>
        <taxon>Rhodospirillales</taxon>
        <taxon>Thalassobaculaceae</taxon>
        <taxon>Thalassobaculum</taxon>
    </lineage>
</organism>
<feature type="transmembrane region" description="Helical" evidence="6">
    <location>
        <begin position="386"/>
        <end position="408"/>
    </location>
</feature>
<evidence type="ECO:0000256" key="1">
    <source>
        <dbReference type="ARBA" id="ARBA00004141"/>
    </source>
</evidence>
<feature type="transmembrane region" description="Helical" evidence="6">
    <location>
        <begin position="420"/>
        <end position="440"/>
    </location>
</feature>
<dbReference type="OrthoDB" id="9803632at2"/>
<sequence>MKPPICVDLDGTLLRTDLLYESLLVALRRRPWILFLLPFWVLAGRSVLKRRLALIATEPLEVETLPATEDLVAYLRAEKAAGRRIELVSASDQLLVAKVAARFGDLFDHVEGSNGTVNLKGAAKASALAARHPEGFVYAGDSTVDSDVWKVASAAVPVNAALARRASIERVTPVEAAFGKPLNTFRALRSGMRLHQWAKNVLIFLPLLLTSTYTQPAIVLAALAAFFGFSLAASGTYLLNDLLDLAADRSHPRKSRRALASGRLPLVVGMAAAPALILIGLVLAGLAGWGVLAILVAYLVLTLSYSFGVKSMAVVDVVVLGALFTLRLYAGHTLVDDGTPVWLLGFSMFLFTSLALVKRLVEVRGLEARGLAEIPGRGYRAGDSGFIEMFGITSSVASVLIFMIYLAIEPAHAVRLENPGWLWVVPAAIGFWLPRVWLLARRGEVHDDPVVFALKDPPSLLLGVIALLAILGAA</sequence>
<dbReference type="Pfam" id="PF01040">
    <property type="entry name" value="UbiA"/>
    <property type="match status" value="1"/>
</dbReference>
<accession>A0A8G2EYH2</accession>